<keyword evidence="6" id="KW-0597">Phosphoprotein</keyword>
<reference evidence="26" key="1">
    <citation type="journal article" date="2018" name="Gigascience">
        <title>Genome assembly of the Pink Ipe (Handroanthus impetiginosus, Bignoniaceae), a highly valued, ecologically keystone Neotropical timber forest tree.</title>
        <authorList>
            <person name="Silva-Junior O.B."/>
            <person name="Grattapaglia D."/>
            <person name="Novaes E."/>
            <person name="Collevatti R.G."/>
        </authorList>
    </citation>
    <scope>NUCLEOTIDE SEQUENCE [LARGE SCALE GENOMIC DNA]</scope>
    <source>
        <strain evidence="26">cv. UFG-1</strain>
    </source>
</reference>
<dbReference type="InterPro" id="IPR008271">
    <property type="entry name" value="Ser/Thr_kinase_AS"/>
</dbReference>
<comment type="similarity">
    <text evidence="2">Belongs to the protein kinase superfamily. Ser/Thr protein kinase family.</text>
</comment>
<evidence type="ECO:0000256" key="23">
    <source>
        <dbReference type="SAM" id="SignalP"/>
    </source>
</evidence>
<sequence length="1094" mass="121158">MLKFTNLTTNIHFFWLLIIFSTFSSCLSTNATDYAALMAFKSHLILQKDSILSTNWTSTTHFCSWFGISCFNQRVTKLQLSGLALEGKVSSHIANVSHLVELDLSINKLEGILPSELGLLKQLRILNVTQNSLQGTIPSNLSQCEQLQELHLSNNFISGNIPGKLGLLSNLRFLGISYNNLTGEIPASLGNFSKLEAFALIENDLFGEIPEELGKLTSLRRIHLGGNNFTGSIPHSIFNISRLELVDLSINRLSGELPEDLGDHSPNLEWLYLESNRITGKIPGCLSNATKLTDLFLSENDLSGYVPNEFSRLLDLQRFFFEYNRVPGGIPYGLFNITSLQSVNTGHNYLSGELPHDLGTRLPNLIQLHLSHNQFSGELPSSICNATTLISLSVSNNSFHGPVPMMLGKLEKLRILDLAHNLLVNNPRSIYLDFLNSLVNCKNLQYLILDSIPLNGVLPESIGNLSSNLKVFTAISCELKDSIPRGLGNLSSLHFLGLSRNDLQGKVPSSFGSLQNLERIYLSRNELGIIPAELCSIKILGILHLGENRFSGSIPECIQNLTQLREIYLAANNFNSFIPLGFWDLVKLKVLDLSRNHLRGMVPTELGNLKALNEMDLSFNNFSGEIPNSIGDLQYLRTLDMSHNKLQGPIPNSLSNLIVIESLNLSSNGLSGGIPASLGSLRDLKYINLSFNKLQGEIPQKGVFTNVTYQDLMGNPKLCGAPNLNFSLCSSQASGRRKKRTTSLVLKITIPIAATFLLISTCISLVILSRRRQVKNQTESDSLPVAHRIITYHELVRATQSFSESNLLGKGSSGTVYKGELSDGTFVAIKVFDMQYARALKNFGAECEVLSNVRHRNLVKIITTCSNLEFKAMVLEFMPNGSLDKWLYSGSTCLRLEQRLDILIDVAMAMEYLHHEYTVPIVHCDLKPSNVLLDEDMMAHVADFGIAKILAQNEEIIRTNTLGTIGYMAPEYGLDGQVSTKGDVYSFGILLLETLTGKRPTDVMFIQELSLHEWVIKSYPSGLTEVLDPNLVHDLDFVEDGDVGPINNEGNQIEQVVASIVEVALLCLKEIPEERIDMRGVVAKLNKIRAQLKS</sequence>
<keyword evidence="10 23" id="KW-0732">Signal</keyword>
<dbReference type="GO" id="GO:0033612">
    <property type="term" value="F:receptor serine/threonine kinase binding"/>
    <property type="evidence" value="ECO:0007669"/>
    <property type="project" value="TreeGrafter"/>
</dbReference>
<evidence type="ECO:0000256" key="14">
    <source>
        <dbReference type="ARBA" id="ARBA00022840"/>
    </source>
</evidence>
<dbReference type="GO" id="GO:0004674">
    <property type="term" value="F:protein serine/threonine kinase activity"/>
    <property type="evidence" value="ECO:0007669"/>
    <property type="project" value="UniProtKB-KW"/>
</dbReference>
<proteinExistence type="inferred from homology"/>
<keyword evidence="4" id="KW-1003">Cell membrane</keyword>
<keyword evidence="13 25" id="KW-0418">Kinase</keyword>
<dbReference type="Pfam" id="PF00560">
    <property type="entry name" value="LRR_1"/>
    <property type="match status" value="11"/>
</dbReference>
<dbReference type="PRINTS" id="PR00019">
    <property type="entry name" value="LEURICHRPT"/>
</dbReference>
<dbReference type="InterPro" id="IPR032675">
    <property type="entry name" value="LRR_dom_sf"/>
</dbReference>
<dbReference type="OrthoDB" id="676979at2759"/>
<dbReference type="PROSITE" id="PS00107">
    <property type="entry name" value="PROTEIN_KINASE_ATP"/>
    <property type="match status" value="1"/>
</dbReference>
<evidence type="ECO:0000313" key="25">
    <source>
        <dbReference type="EMBL" id="PIN05839.1"/>
    </source>
</evidence>
<gene>
    <name evidence="25" type="ORF">CDL12_21621</name>
</gene>
<evidence type="ECO:0000256" key="16">
    <source>
        <dbReference type="ARBA" id="ARBA00023136"/>
    </source>
</evidence>
<dbReference type="PROSITE" id="PS51450">
    <property type="entry name" value="LRR"/>
    <property type="match status" value="1"/>
</dbReference>
<dbReference type="PANTHER" id="PTHR48056:SF73">
    <property type="entry name" value="LRR RECEPTOR-LIKE SERINE_THREONINE-PROTEIN KINASE EFR"/>
    <property type="match status" value="1"/>
</dbReference>
<feature type="signal peptide" evidence="23">
    <location>
        <begin position="1"/>
        <end position="28"/>
    </location>
</feature>
<evidence type="ECO:0000256" key="15">
    <source>
        <dbReference type="ARBA" id="ARBA00022989"/>
    </source>
</evidence>
<dbReference type="EC" id="2.7.11.1" evidence="3"/>
<dbReference type="SUPFAM" id="SSF52058">
    <property type="entry name" value="L domain-like"/>
    <property type="match status" value="1"/>
</dbReference>
<evidence type="ECO:0000256" key="22">
    <source>
        <dbReference type="SAM" id="Phobius"/>
    </source>
</evidence>
<evidence type="ECO:0000259" key="24">
    <source>
        <dbReference type="PROSITE" id="PS50011"/>
    </source>
</evidence>
<dbReference type="InterPro" id="IPR000719">
    <property type="entry name" value="Prot_kinase_dom"/>
</dbReference>
<dbReference type="SMART" id="SM00220">
    <property type="entry name" value="S_TKc"/>
    <property type="match status" value="1"/>
</dbReference>
<evidence type="ECO:0000256" key="2">
    <source>
        <dbReference type="ARBA" id="ARBA00008684"/>
    </source>
</evidence>
<dbReference type="CDD" id="cd14066">
    <property type="entry name" value="STKc_IRAK"/>
    <property type="match status" value="1"/>
</dbReference>
<dbReference type="InterPro" id="IPR001611">
    <property type="entry name" value="Leu-rich_rpt"/>
</dbReference>
<dbReference type="Proteomes" id="UP000231279">
    <property type="component" value="Unassembled WGS sequence"/>
</dbReference>
<feature type="transmembrane region" description="Helical" evidence="22">
    <location>
        <begin position="744"/>
        <end position="768"/>
    </location>
</feature>
<dbReference type="SUPFAM" id="SSF52047">
    <property type="entry name" value="RNI-like"/>
    <property type="match status" value="1"/>
</dbReference>
<evidence type="ECO:0000256" key="18">
    <source>
        <dbReference type="ARBA" id="ARBA00023180"/>
    </source>
</evidence>
<keyword evidence="15 22" id="KW-1133">Transmembrane helix</keyword>
<keyword evidence="17" id="KW-0675">Receptor</keyword>
<protein>
    <recommendedName>
        <fullName evidence="3">non-specific serine/threonine protein kinase</fullName>
        <ecNumber evidence="3">2.7.11.1</ecNumber>
    </recommendedName>
</protein>
<evidence type="ECO:0000256" key="6">
    <source>
        <dbReference type="ARBA" id="ARBA00022553"/>
    </source>
</evidence>
<dbReference type="Pfam" id="PF13855">
    <property type="entry name" value="LRR_8"/>
    <property type="match status" value="2"/>
</dbReference>
<evidence type="ECO:0000256" key="12">
    <source>
        <dbReference type="ARBA" id="ARBA00022741"/>
    </source>
</evidence>
<comment type="subcellular location">
    <subcellularLocation>
        <location evidence="1">Cell membrane</location>
        <topology evidence="1">Single-pass membrane protein</topology>
    </subcellularLocation>
</comment>
<dbReference type="GO" id="GO:0005524">
    <property type="term" value="F:ATP binding"/>
    <property type="evidence" value="ECO:0007669"/>
    <property type="project" value="UniProtKB-UniRule"/>
</dbReference>
<dbReference type="GO" id="GO:0106310">
    <property type="term" value="F:protein serine kinase activity"/>
    <property type="evidence" value="ECO:0007669"/>
    <property type="project" value="RHEA"/>
</dbReference>
<dbReference type="FunFam" id="3.30.200.20:FF:000661">
    <property type="entry name" value="Serine-threonine protein kinase plant-type"/>
    <property type="match status" value="1"/>
</dbReference>
<dbReference type="PROSITE" id="PS00108">
    <property type="entry name" value="PROTEIN_KINASE_ST"/>
    <property type="match status" value="1"/>
</dbReference>
<evidence type="ECO:0000256" key="17">
    <source>
        <dbReference type="ARBA" id="ARBA00023170"/>
    </source>
</evidence>
<evidence type="ECO:0000256" key="10">
    <source>
        <dbReference type="ARBA" id="ARBA00022729"/>
    </source>
</evidence>
<dbReference type="SUPFAM" id="SSF56112">
    <property type="entry name" value="Protein kinase-like (PK-like)"/>
    <property type="match status" value="1"/>
</dbReference>
<dbReference type="SMART" id="SM00369">
    <property type="entry name" value="LRR_TYP"/>
    <property type="match status" value="12"/>
</dbReference>
<dbReference type="PANTHER" id="PTHR48056">
    <property type="entry name" value="LRR RECEPTOR-LIKE SERINE/THREONINE-PROTEIN KINASE-RELATED"/>
    <property type="match status" value="1"/>
</dbReference>
<dbReference type="Gene3D" id="3.30.200.20">
    <property type="entry name" value="Phosphorylase Kinase, domain 1"/>
    <property type="match status" value="1"/>
</dbReference>
<dbReference type="GO" id="GO:0051707">
    <property type="term" value="P:response to other organism"/>
    <property type="evidence" value="ECO:0007669"/>
    <property type="project" value="UniProtKB-ARBA"/>
</dbReference>
<evidence type="ECO:0000256" key="21">
    <source>
        <dbReference type="PROSITE-ProRule" id="PRU10141"/>
    </source>
</evidence>
<comment type="caution">
    <text evidence="25">The sequence shown here is derived from an EMBL/GenBank/DDBJ whole genome shotgun (WGS) entry which is preliminary data.</text>
</comment>
<dbReference type="InterPro" id="IPR001245">
    <property type="entry name" value="Ser-Thr/Tyr_kinase_cat_dom"/>
</dbReference>
<evidence type="ECO:0000256" key="11">
    <source>
        <dbReference type="ARBA" id="ARBA00022737"/>
    </source>
</evidence>
<dbReference type="Gene3D" id="1.10.510.10">
    <property type="entry name" value="Transferase(Phosphotransferase) domain 1"/>
    <property type="match status" value="1"/>
</dbReference>
<dbReference type="GO" id="GO:0006952">
    <property type="term" value="P:defense response"/>
    <property type="evidence" value="ECO:0007669"/>
    <property type="project" value="UniProtKB-ARBA"/>
</dbReference>
<evidence type="ECO:0000256" key="3">
    <source>
        <dbReference type="ARBA" id="ARBA00012513"/>
    </source>
</evidence>
<dbReference type="EMBL" id="NKXS01004607">
    <property type="protein sequence ID" value="PIN05839.1"/>
    <property type="molecule type" value="Genomic_DNA"/>
</dbReference>
<dbReference type="AlphaFoldDB" id="A0A2G9GKN4"/>
<dbReference type="FunFam" id="1.10.510.10:FF:000358">
    <property type="entry name" value="Putative leucine-rich repeat receptor-like serine/threonine-protein kinase"/>
    <property type="match status" value="1"/>
</dbReference>
<keyword evidence="16 22" id="KW-0472">Membrane</keyword>
<keyword evidence="26" id="KW-1185">Reference proteome</keyword>
<dbReference type="FunFam" id="3.80.10.10:FF:000363">
    <property type="entry name" value="Leucine-rich repeat family protein"/>
    <property type="match status" value="1"/>
</dbReference>
<dbReference type="Pfam" id="PF08263">
    <property type="entry name" value="LRRNT_2"/>
    <property type="match status" value="1"/>
</dbReference>
<dbReference type="InterPro" id="IPR013210">
    <property type="entry name" value="LRR_N_plant-typ"/>
</dbReference>
<dbReference type="PROSITE" id="PS50011">
    <property type="entry name" value="PROTEIN_KINASE_DOM"/>
    <property type="match status" value="1"/>
</dbReference>
<feature type="chain" id="PRO_5013648001" description="non-specific serine/threonine protein kinase" evidence="23">
    <location>
        <begin position="29"/>
        <end position="1094"/>
    </location>
</feature>
<keyword evidence="11" id="KW-0677">Repeat</keyword>
<dbReference type="Pfam" id="PF07714">
    <property type="entry name" value="PK_Tyr_Ser-Thr"/>
    <property type="match status" value="1"/>
</dbReference>
<keyword evidence="14 21" id="KW-0067">ATP-binding</keyword>
<keyword evidence="8 25" id="KW-0808">Transferase</keyword>
<feature type="binding site" evidence="21">
    <location>
        <position position="841"/>
    </location>
    <ligand>
        <name>ATP</name>
        <dbReference type="ChEBI" id="CHEBI:30616"/>
    </ligand>
</feature>
<dbReference type="FunFam" id="3.80.10.10:FF:000095">
    <property type="entry name" value="LRR receptor-like serine/threonine-protein kinase GSO1"/>
    <property type="match status" value="1"/>
</dbReference>
<comment type="catalytic activity">
    <reaction evidence="19">
        <text>L-threonyl-[protein] + ATP = O-phospho-L-threonyl-[protein] + ADP + H(+)</text>
        <dbReference type="Rhea" id="RHEA:46608"/>
        <dbReference type="Rhea" id="RHEA-COMP:11060"/>
        <dbReference type="Rhea" id="RHEA-COMP:11605"/>
        <dbReference type="ChEBI" id="CHEBI:15378"/>
        <dbReference type="ChEBI" id="CHEBI:30013"/>
        <dbReference type="ChEBI" id="CHEBI:30616"/>
        <dbReference type="ChEBI" id="CHEBI:61977"/>
        <dbReference type="ChEBI" id="CHEBI:456216"/>
        <dbReference type="EC" id="2.7.11.1"/>
    </reaction>
</comment>
<comment type="catalytic activity">
    <reaction evidence="20">
        <text>L-seryl-[protein] + ATP = O-phospho-L-seryl-[protein] + ADP + H(+)</text>
        <dbReference type="Rhea" id="RHEA:17989"/>
        <dbReference type="Rhea" id="RHEA-COMP:9863"/>
        <dbReference type="Rhea" id="RHEA-COMP:11604"/>
        <dbReference type="ChEBI" id="CHEBI:15378"/>
        <dbReference type="ChEBI" id="CHEBI:29999"/>
        <dbReference type="ChEBI" id="CHEBI:30616"/>
        <dbReference type="ChEBI" id="CHEBI:83421"/>
        <dbReference type="ChEBI" id="CHEBI:456216"/>
        <dbReference type="EC" id="2.7.11.1"/>
    </reaction>
</comment>
<accession>A0A2G9GKN4</accession>
<evidence type="ECO:0000256" key="7">
    <source>
        <dbReference type="ARBA" id="ARBA00022614"/>
    </source>
</evidence>
<keyword evidence="7" id="KW-0433">Leucine-rich repeat</keyword>
<dbReference type="PROSITE" id="PS51257">
    <property type="entry name" value="PROKAR_LIPOPROTEIN"/>
    <property type="match status" value="1"/>
</dbReference>
<evidence type="ECO:0000256" key="13">
    <source>
        <dbReference type="ARBA" id="ARBA00022777"/>
    </source>
</evidence>
<dbReference type="InterPro" id="IPR050647">
    <property type="entry name" value="Plant_LRR-RLKs"/>
</dbReference>
<evidence type="ECO:0000256" key="19">
    <source>
        <dbReference type="ARBA" id="ARBA00047899"/>
    </source>
</evidence>
<dbReference type="InterPro" id="IPR011009">
    <property type="entry name" value="Kinase-like_dom_sf"/>
</dbReference>
<keyword evidence="9 22" id="KW-0812">Transmembrane</keyword>
<evidence type="ECO:0000256" key="20">
    <source>
        <dbReference type="ARBA" id="ARBA00048679"/>
    </source>
</evidence>
<organism evidence="25 26">
    <name type="scientific">Handroanthus impetiginosus</name>
    <dbReference type="NCBI Taxonomy" id="429701"/>
    <lineage>
        <taxon>Eukaryota</taxon>
        <taxon>Viridiplantae</taxon>
        <taxon>Streptophyta</taxon>
        <taxon>Embryophyta</taxon>
        <taxon>Tracheophyta</taxon>
        <taxon>Spermatophyta</taxon>
        <taxon>Magnoliopsida</taxon>
        <taxon>eudicotyledons</taxon>
        <taxon>Gunneridae</taxon>
        <taxon>Pentapetalae</taxon>
        <taxon>asterids</taxon>
        <taxon>lamiids</taxon>
        <taxon>Lamiales</taxon>
        <taxon>Bignoniaceae</taxon>
        <taxon>Crescentiina</taxon>
        <taxon>Tabebuia alliance</taxon>
        <taxon>Handroanthus</taxon>
    </lineage>
</organism>
<dbReference type="GO" id="GO:0005886">
    <property type="term" value="C:plasma membrane"/>
    <property type="evidence" value="ECO:0007669"/>
    <property type="project" value="UniProtKB-SubCell"/>
</dbReference>
<evidence type="ECO:0000256" key="9">
    <source>
        <dbReference type="ARBA" id="ARBA00022692"/>
    </source>
</evidence>
<name>A0A2G9GKN4_9LAMI</name>
<dbReference type="InterPro" id="IPR017441">
    <property type="entry name" value="Protein_kinase_ATP_BS"/>
</dbReference>
<evidence type="ECO:0000256" key="1">
    <source>
        <dbReference type="ARBA" id="ARBA00004162"/>
    </source>
</evidence>
<dbReference type="InterPro" id="IPR003591">
    <property type="entry name" value="Leu-rich_rpt_typical-subtyp"/>
</dbReference>
<keyword evidence="5 25" id="KW-0723">Serine/threonine-protein kinase</keyword>
<evidence type="ECO:0000256" key="5">
    <source>
        <dbReference type="ARBA" id="ARBA00022527"/>
    </source>
</evidence>
<keyword evidence="18" id="KW-0325">Glycoprotein</keyword>
<feature type="domain" description="Protein kinase" evidence="24">
    <location>
        <begin position="802"/>
        <end position="1092"/>
    </location>
</feature>
<evidence type="ECO:0000256" key="4">
    <source>
        <dbReference type="ARBA" id="ARBA00022475"/>
    </source>
</evidence>
<dbReference type="FunFam" id="3.80.10.10:FF:000317">
    <property type="entry name" value="Inactive leucine-rich repeat receptor-like protein kinase"/>
    <property type="match status" value="1"/>
</dbReference>
<evidence type="ECO:0000256" key="8">
    <source>
        <dbReference type="ARBA" id="ARBA00022679"/>
    </source>
</evidence>
<dbReference type="Gene3D" id="3.80.10.10">
    <property type="entry name" value="Ribonuclease Inhibitor"/>
    <property type="match status" value="5"/>
</dbReference>
<dbReference type="STRING" id="429701.A0A2G9GKN4"/>
<evidence type="ECO:0000313" key="26">
    <source>
        <dbReference type="Proteomes" id="UP000231279"/>
    </source>
</evidence>
<keyword evidence="12 21" id="KW-0547">Nucleotide-binding</keyword>